<dbReference type="InterPro" id="IPR026876">
    <property type="entry name" value="Fn3_assoc_repeat"/>
</dbReference>
<dbReference type="Gene3D" id="2.130.10.30">
    <property type="entry name" value="Regulator of chromosome condensation 1/beta-lactamase-inhibitor protein II"/>
    <property type="match status" value="2"/>
</dbReference>
<feature type="domain" description="SLH" evidence="9">
    <location>
        <begin position="1996"/>
        <end position="2059"/>
    </location>
</feature>
<dbReference type="InterPro" id="IPR000408">
    <property type="entry name" value="Reg_chr_condens"/>
</dbReference>
<dbReference type="Pfam" id="PF00395">
    <property type="entry name" value="SLH"/>
    <property type="match status" value="3"/>
</dbReference>
<gene>
    <name evidence="10" type="ORF">NV381_04065</name>
</gene>
<dbReference type="InterPro" id="IPR003961">
    <property type="entry name" value="FN3_dom"/>
</dbReference>
<dbReference type="Pfam" id="PF00415">
    <property type="entry name" value="RCC1"/>
    <property type="match status" value="2"/>
</dbReference>
<dbReference type="SUPFAM" id="SSF49265">
    <property type="entry name" value="Fibronectin type III"/>
    <property type="match status" value="3"/>
</dbReference>
<dbReference type="InterPro" id="IPR051210">
    <property type="entry name" value="Ub_ligase/GEF_domain"/>
</dbReference>
<evidence type="ECO:0000256" key="6">
    <source>
        <dbReference type="ARBA" id="ARBA00023326"/>
    </source>
</evidence>
<dbReference type="InterPro" id="IPR009091">
    <property type="entry name" value="RCC1/BLIP-II"/>
</dbReference>
<dbReference type="PROSITE" id="PS50012">
    <property type="entry name" value="RCC1_3"/>
    <property type="match status" value="7"/>
</dbReference>
<evidence type="ECO:0000313" key="10">
    <source>
        <dbReference type="EMBL" id="MCR8630375.1"/>
    </source>
</evidence>
<evidence type="ECO:0000256" key="3">
    <source>
        <dbReference type="ARBA" id="ARBA00022737"/>
    </source>
</evidence>
<comment type="caution">
    <text evidence="10">The sequence shown here is derived from an EMBL/GenBank/DDBJ whole genome shotgun (WGS) entry which is preliminary data.</text>
</comment>
<dbReference type="Proteomes" id="UP001300012">
    <property type="component" value="Unassembled WGS sequence"/>
</dbReference>
<dbReference type="InterPro" id="IPR058923">
    <property type="entry name" value="RCC1-like_dom"/>
</dbReference>
<name>A0ABT1YEH7_9BACL</name>
<dbReference type="Pfam" id="PF09479">
    <property type="entry name" value="Flg_new"/>
    <property type="match status" value="1"/>
</dbReference>
<evidence type="ECO:0000259" key="8">
    <source>
        <dbReference type="PROSITE" id="PS50853"/>
    </source>
</evidence>
<evidence type="ECO:0000256" key="1">
    <source>
        <dbReference type="ARBA" id="ARBA00004196"/>
    </source>
</evidence>
<dbReference type="Pfam" id="PF00041">
    <property type="entry name" value="fn3"/>
    <property type="match status" value="2"/>
</dbReference>
<dbReference type="SMART" id="SM00060">
    <property type="entry name" value="FN3"/>
    <property type="match status" value="3"/>
</dbReference>
<feature type="domain" description="Fibronectin type-III" evidence="8">
    <location>
        <begin position="1567"/>
        <end position="1657"/>
    </location>
</feature>
<feature type="domain" description="Fibronectin type-III" evidence="8">
    <location>
        <begin position="371"/>
        <end position="474"/>
    </location>
</feature>
<feature type="domain" description="Fibronectin type-III" evidence="8">
    <location>
        <begin position="1658"/>
        <end position="1747"/>
    </location>
</feature>
<keyword evidence="2" id="KW-0732">Signal</keyword>
<reference evidence="10 11" key="1">
    <citation type="submission" date="2022-08" db="EMBL/GenBank/DDBJ databases">
        <title>Paenibacillus endoradicis sp. nov., Paenibacillus radicibacter sp. nov and Paenibacillus pararadicis sp. nov., three cold-adapted plant growth-promoting bacteria isolated from root of Larix gmelinii in Great Khingan.</title>
        <authorList>
            <person name="Xue H."/>
        </authorList>
    </citation>
    <scope>NUCLEOTIDE SEQUENCE [LARGE SCALE GENOMIC DNA]</scope>
    <source>
        <strain evidence="10 11">N5-1-1-5</strain>
    </source>
</reference>
<dbReference type="Gene3D" id="2.60.40.10">
    <property type="entry name" value="Immunoglobulins"/>
    <property type="match status" value="3"/>
</dbReference>
<keyword evidence="5" id="KW-0119">Carbohydrate metabolism</keyword>
<dbReference type="PRINTS" id="PR00633">
    <property type="entry name" value="RCCNDNSATION"/>
</dbReference>
<feature type="domain" description="SLH" evidence="9">
    <location>
        <begin position="2127"/>
        <end position="2187"/>
    </location>
</feature>
<dbReference type="EMBL" id="JANQBD010000002">
    <property type="protein sequence ID" value="MCR8630375.1"/>
    <property type="molecule type" value="Genomic_DNA"/>
</dbReference>
<dbReference type="InterPro" id="IPR001119">
    <property type="entry name" value="SLH_dom"/>
</dbReference>
<dbReference type="PROSITE" id="PS50853">
    <property type="entry name" value="FN3"/>
    <property type="match status" value="3"/>
</dbReference>
<dbReference type="Pfam" id="PF13287">
    <property type="entry name" value="Fn3_assoc"/>
    <property type="match status" value="1"/>
</dbReference>
<feature type="region of interest" description="Disordered" evidence="7">
    <location>
        <begin position="1739"/>
        <end position="1769"/>
    </location>
</feature>
<sequence length="2187" mass="227419">MLFENVAHADDAVVPQIAAGYYHSVGLVSDGTVWSWGRGNNGQLGNGESVSRAVPRKATGLSSVKSITGGVRSSFATLKDGTVMGWGANGNGQLGDGTTTDRLSPVQVSALSNIKAISGGTSYHTLALDGNGNVWAWGRNDNGDLGDGTTIQRNTPVQVNTLSNVKAIAAGGYFSLALKEDGTVWSWGWNGAGQLGNGTTNQRILPEQVPGLSHITAIAAGGNHSLALDANGRIWAWGENRYGALGDGTTTNRTAPVLVSGLTNATTIAGGNYHSLALDADGQVYAWGYNSYGQLGDGTTTQRNIPVLVPDLSKMTAIAGGGFHSFAMRSDGMVWSWGYNADGELGDNTAISRSLPVKSSAVMDATAPSINNGMISASSTTSTSTTLTWVKATDNMSDQSALQYLVYQSESNNIQTVAQMERYGKPIGAYTQDIEKLDITSLKPGTKYYFNIIVKDQAGYKSAYGIKQITTNSVYSISYIDNGSTGGSVPVDSNTYEQGTSITIKENSGNLIKEGHTFIGWNTQADGKGTSYAANTSFTVGVANVKLYANWKANSYTVSYAAGMNGTISATSETVAYGNSPAAVPMVTPNIGYMFAGWSSDGGTTKLTSAQVALTTVTADIAYTAYYTQNSYTVSYAAGANGTISAASETVAHGNSPAAVPTVTPTTGYTFAGWSSDGGTTKLTSTQVALTTVTADIAYTAYYTQNSYTVSYAAGANGTISATSETVVYGNSPAAVPTVTPTTGYTFAGWSSDGGSTKLTSAQVALTTVTADITYTAYYTQNSYTVSYAAGAKGTISAASETVAYGNSPAAVPTVTPTTGYTFAGWSSDGGTTKLTSAQVAATTVTADITYTAYYTQNSYTVSYVAGANGTISATSETVAYGNSPAAVPTVTPTTGYTFAGWSSDGGTTKLTSAQVGSTTVTADITYTAYYTQNSYTVSYAAGANGTISATSETVAYGNSPIAVPTVTPATGYTFAGWSSDGGTTKLTSAQVALTTVTADITYTAYYTQNSYTVSYAAGAKGTISATSETVAHGNSPAAVPTVTPSTGYTFVGWSSDGGTTKLTNMQIAASTVTADITYTAYYTQNSYTVSYAAGTNGTISATSETVAYGNSPAAVPTVTPTTGYMFAGWSSDGGTTKLTSAQVTLTTVTADITYTAYYTQNSYTVSYAAGANGTISAASETVAHGNSPAAVPTVTPSIGYTFAGWSSDGGITKLTSTQVAATTVTADITYTAYYTQNSYTVSYAAGANGTISATSETVAYGNSPAAVPPVTPNIGYTFAGWSSDGGTTKLTSAQVGSTTVTAEITYTAYYTQISYTVSYAAGANGKIIGNTSQTVISGADGTEVKAVPDAGYNFVKWSDDVATATRTDSNVTANVYVTAYFAIMAQVAVPTANPTSGEVTSGTSVTLSTYTAGASIYFTTDGSIPTIGSMAYSKSISVMSAMTIRAIAFKAGMADSPLMRESYTIVEPEPLNSTISPRTGSFDKMTTAQTDVTTTLMLNGNNLSSIVNDTTKLMSGMDYTMSGNMVTIKKSYLANKPVGTTSLTFNFSAGTSQTLAITVRDTTIAIPGVPLLEPAVAGNAQISLKWNPVVGSTGYKVYQSVTSSTYGAEVANVSGSVYSYDVTGLKNGTTYYFVVKAVNPGGDSASSNEVSAIPQTVPGAPTDIIAIAGNGQVTVTFTAPVDNGGSKILRYEVTASPGNVTVTGMASPIIITNLSNGTPYTITVNAINSMGSSEASRFSSVVTPRSSSRNGTSSAPIQPTTPSTADIPNEKMDVLIDGIVEDIGVTTTTTINNQTITTTVLDQEKLDDKLTEIGQHAVVAIRAKTISDIVVFELNGQMVRSMEQKQAVIEIKTDNASYTLPAQQININTILDQLAKTATLKDIKVEIEIATPSTETAKLAENSAAIGEFVIIAPPLNFSVRATYGDNKLDVTKFNAYVERTIVVPDGVDPNKITTGVIIDPEGTVRHVPTKITVIDGKYYAIMNSMTNSTYAIVWHPLVFTDAAQHWAKDTINDMGSRMVISGVGNGMFNPDKDITRAEFAAIIVRGLGLKLDNGTASFSDMNSSDWFSGAIQTAYGYKLINGFEDGTFRPMDKITREQAMSIVAKAMTLTGLKAKLPSQEDGKQLTLFADANNIAEWARSSVADCLQARLVSGRSSTQLASDAFITRSEVAVIIQKLLQKSDLIH</sequence>
<dbReference type="PANTHER" id="PTHR22870">
    <property type="entry name" value="REGULATOR OF CHROMOSOME CONDENSATION"/>
    <property type="match status" value="1"/>
</dbReference>
<dbReference type="SUPFAM" id="SSF81296">
    <property type="entry name" value="E set domains"/>
    <property type="match status" value="1"/>
</dbReference>
<evidence type="ECO:0000313" key="11">
    <source>
        <dbReference type="Proteomes" id="UP001300012"/>
    </source>
</evidence>
<keyword evidence="3" id="KW-0677">Repeat</keyword>
<dbReference type="PROSITE" id="PS51272">
    <property type="entry name" value="SLH"/>
    <property type="match status" value="3"/>
</dbReference>
<evidence type="ECO:0000259" key="9">
    <source>
        <dbReference type="PROSITE" id="PS51272"/>
    </source>
</evidence>
<dbReference type="Pfam" id="PF03442">
    <property type="entry name" value="CBM_X2"/>
    <property type="match status" value="1"/>
</dbReference>
<keyword evidence="6" id="KW-0624">Polysaccharide degradation</keyword>
<organism evidence="10 11">
    <name type="scientific">Paenibacillus radicis</name>
    <name type="common">ex Xue et al. 2023</name>
    <dbReference type="NCBI Taxonomy" id="2972489"/>
    <lineage>
        <taxon>Bacteria</taxon>
        <taxon>Bacillati</taxon>
        <taxon>Bacillota</taxon>
        <taxon>Bacilli</taxon>
        <taxon>Bacillales</taxon>
        <taxon>Paenibacillaceae</taxon>
        <taxon>Paenibacillus</taxon>
    </lineage>
</organism>
<dbReference type="SUPFAM" id="SSF50985">
    <property type="entry name" value="RCC1/BLIP-II"/>
    <property type="match status" value="1"/>
</dbReference>
<keyword evidence="11" id="KW-1185">Reference proteome</keyword>
<dbReference type="Pfam" id="PF25390">
    <property type="entry name" value="WD40_RLD"/>
    <property type="match status" value="1"/>
</dbReference>
<comment type="subcellular location">
    <subcellularLocation>
        <location evidence="1">Cell envelope</location>
    </subcellularLocation>
</comment>
<feature type="compositionally biased region" description="Polar residues" evidence="7">
    <location>
        <begin position="1739"/>
        <end position="1767"/>
    </location>
</feature>
<dbReference type="InterPro" id="IPR036116">
    <property type="entry name" value="FN3_sf"/>
</dbReference>
<keyword evidence="4" id="KW-0136">Cellulose degradation</keyword>
<dbReference type="Pfam" id="PF18998">
    <property type="entry name" value="Flg_new_2"/>
    <property type="match status" value="11"/>
</dbReference>
<dbReference type="InterPro" id="IPR044060">
    <property type="entry name" value="Bacterial_rp_domain"/>
</dbReference>
<dbReference type="InterPro" id="IPR013783">
    <property type="entry name" value="Ig-like_fold"/>
</dbReference>
<dbReference type="CDD" id="cd00063">
    <property type="entry name" value="FN3"/>
    <property type="match status" value="2"/>
</dbReference>
<evidence type="ECO:0000256" key="4">
    <source>
        <dbReference type="ARBA" id="ARBA00023001"/>
    </source>
</evidence>
<protein>
    <submittedName>
        <fullName evidence="10">InlB B-repeat-containing protein</fullName>
    </submittedName>
</protein>
<proteinExistence type="predicted"/>
<dbReference type="PROSITE" id="PS00626">
    <property type="entry name" value="RCC1_2"/>
    <property type="match status" value="4"/>
</dbReference>
<feature type="domain" description="SLH" evidence="9">
    <location>
        <begin position="2060"/>
        <end position="2119"/>
    </location>
</feature>
<dbReference type="InterPro" id="IPR014756">
    <property type="entry name" value="Ig_E-set"/>
</dbReference>
<evidence type="ECO:0000256" key="5">
    <source>
        <dbReference type="ARBA" id="ARBA00023277"/>
    </source>
</evidence>
<dbReference type="InterPro" id="IPR042229">
    <property type="entry name" value="Listeria/Bacterioides_rpt_sf"/>
</dbReference>
<evidence type="ECO:0000256" key="2">
    <source>
        <dbReference type="ARBA" id="ARBA00022729"/>
    </source>
</evidence>
<dbReference type="InterPro" id="IPR013378">
    <property type="entry name" value="InlB-like_B-rpt"/>
</dbReference>
<evidence type="ECO:0000256" key="7">
    <source>
        <dbReference type="SAM" id="MobiDB-lite"/>
    </source>
</evidence>
<dbReference type="NCBIfam" id="TIGR02543">
    <property type="entry name" value="List_Bact_rpt"/>
    <property type="match status" value="1"/>
</dbReference>
<dbReference type="InterPro" id="IPR005102">
    <property type="entry name" value="Carbo-bd_X2"/>
</dbReference>
<accession>A0ABT1YEH7</accession>
<dbReference type="Gene3D" id="2.60.40.4270">
    <property type="entry name" value="Listeria-Bacteroides repeat domain"/>
    <property type="match status" value="8"/>
</dbReference>
<dbReference type="PANTHER" id="PTHR22870:SF408">
    <property type="entry name" value="OS09G0560450 PROTEIN"/>
    <property type="match status" value="1"/>
</dbReference>